<feature type="region of interest" description="Disordered" evidence="8">
    <location>
        <begin position="1"/>
        <end position="25"/>
    </location>
</feature>
<gene>
    <name evidence="9" type="ORF">TSAR_006186</name>
</gene>
<dbReference type="PANTHER" id="PTHR45677:SF13">
    <property type="entry name" value="LP10922P"/>
    <property type="match status" value="1"/>
</dbReference>
<dbReference type="InterPro" id="IPR015421">
    <property type="entry name" value="PyrdxlP-dep_Trfase_major"/>
</dbReference>
<proteinExistence type="inferred from homology"/>
<dbReference type="SUPFAM" id="SSF53383">
    <property type="entry name" value="PLP-dependent transferases"/>
    <property type="match status" value="1"/>
</dbReference>
<dbReference type="GO" id="GO:0019752">
    <property type="term" value="P:carboxylic acid metabolic process"/>
    <property type="evidence" value="ECO:0007669"/>
    <property type="project" value="InterPro"/>
</dbReference>
<evidence type="ECO:0000256" key="1">
    <source>
        <dbReference type="ARBA" id="ARBA00001933"/>
    </source>
</evidence>
<dbReference type="GO" id="GO:0005737">
    <property type="term" value="C:cytoplasm"/>
    <property type="evidence" value="ECO:0007669"/>
    <property type="project" value="TreeGrafter"/>
</dbReference>
<evidence type="ECO:0000256" key="5">
    <source>
        <dbReference type="ARBA" id="ARBA00023239"/>
    </source>
</evidence>
<evidence type="ECO:0000256" key="4">
    <source>
        <dbReference type="ARBA" id="ARBA00022898"/>
    </source>
</evidence>
<dbReference type="AlphaFoldDB" id="A0A232FDA5"/>
<keyword evidence="3" id="KW-0210">Decarboxylase</keyword>
<feature type="modified residue" description="N6-(pyridoxal phosphate)lysine" evidence="6">
    <location>
        <position position="355"/>
    </location>
</feature>
<keyword evidence="10" id="KW-1185">Reference proteome</keyword>
<comment type="caution">
    <text evidence="9">The sequence shown here is derived from an EMBL/GenBank/DDBJ whole genome shotgun (WGS) entry which is preliminary data.</text>
</comment>
<dbReference type="Pfam" id="PF00282">
    <property type="entry name" value="Pyridoxal_deC"/>
    <property type="match status" value="1"/>
</dbReference>
<dbReference type="InterPro" id="IPR021115">
    <property type="entry name" value="Pyridoxal-P_BS"/>
</dbReference>
<accession>A0A232FDA5</accession>
<dbReference type="InterPro" id="IPR015424">
    <property type="entry name" value="PyrdxlP-dep_Trfase"/>
</dbReference>
<dbReference type="Proteomes" id="UP000215335">
    <property type="component" value="Unassembled WGS sequence"/>
</dbReference>
<reference evidence="9 10" key="1">
    <citation type="journal article" date="2017" name="Curr. Biol.">
        <title>The Evolution of Venom by Co-option of Single-Copy Genes.</title>
        <authorList>
            <person name="Martinson E.O."/>
            <person name="Mrinalini"/>
            <person name="Kelkar Y.D."/>
            <person name="Chang C.H."/>
            <person name="Werren J.H."/>
        </authorList>
    </citation>
    <scope>NUCLEOTIDE SEQUENCE [LARGE SCALE GENOMIC DNA]</scope>
    <source>
        <strain evidence="9 10">Alberta</strain>
        <tissue evidence="9">Whole body</tissue>
    </source>
</reference>
<evidence type="ECO:0000313" key="9">
    <source>
        <dbReference type="EMBL" id="OXU28751.1"/>
    </source>
</evidence>
<sequence>MTRGGTSRERKKRKAASISARSTPSRFGDESRLLIRTRYNISHIIVMASDAEKLLREVLDALVEYGFFEPNSKQPIVRFLHPDELQKALPTKLGEEGANQEEIHRIVRQIVQYSVRTFSPHFHNQLYAGIDSYGLAGAWLTEALNTSQYTYEVAPVFTLLEREIVERSLELVGYPAMPEADGILSPGGSLSNMYGMVLARYRYFPQSKRTGMTACPPLAYFTSEDGHYSMSKGAHWLGLGTDNIFKVKTDKLGRMDVSDLRVKIAEARDRGCKPIFVNATAGTTVLAAFDPIDEIANVCREEDLWLHIDACLGGTLLLSQKHRDRLRGIEKIVKLVQRDAYDIRRSNSVAWNPHKMLGAPFQCSIFLVKGKNALHEANCAGAKYLFQQDKFYDVSWDTGDKSVQCGRKTDAMKFWLMWKARGTAGLRRSVDVAMDAADYFLQRIKDRQGFRIVLPSYEGCNICFWYIPPKMRGKKEDEAWRQKLHRIAPTIKERMIKQGTMMIGYTPMAHKGLENFFRMVVNCQPPPTKENMDFVIEQIEKYGEDLGD</sequence>
<keyword evidence="4 6" id="KW-0663">Pyridoxal phosphate</keyword>
<dbReference type="PANTHER" id="PTHR45677">
    <property type="entry name" value="GLUTAMATE DECARBOXYLASE-RELATED"/>
    <property type="match status" value="1"/>
</dbReference>
<evidence type="ECO:0000256" key="2">
    <source>
        <dbReference type="ARBA" id="ARBA00009533"/>
    </source>
</evidence>
<evidence type="ECO:0000256" key="6">
    <source>
        <dbReference type="PIRSR" id="PIRSR602129-50"/>
    </source>
</evidence>
<dbReference type="GO" id="GO:0030170">
    <property type="term" value="F:pyridoxal phosphate binding"/>
    <property type="evidence" value="ECO:0007669"/>
    <property type="project" value="InterPro"/>
</dbReference>
<evidence type="ECO:0000313" key="10">
    <source>
        <dbReference type="Proteomes" id="UP000215335"/>
    </source>
</evidence>
<evidence type="ECO:0000256" key="8">
    <source>
        <dbReference type="SAM" id="MobiDB-lite"/>
    </source>
</evidence>
<dbReference type="EMBL" id="NNAY01000386">
    <property type="protein sequence ID" value="OXU28751.1"/>
    <property type="molecule type" value="Genomic_DNA"/>
</dbReference>
<dbReference type="Gene3D" id="3.90.1150.170">
    <property type="match status" value="1"/>
</dbReference>
<dbReference type="STRING" id="543379.A0A232FDA5"/>
<comment type="similarity">
    <text evidence="2 7">Belongs to the group II decarboxylase family.</text>
</comment>
<organism evidence="9 10">
    <name type="scientific">Trichomalopsis sarcophagae</name>
    <dbReference type="NCBI Taxonomy" id="543379"/>
    <lineage>
        <taxon>Eukaryota</taxon>
        <taxon>Metazoa</taxon>
        <taxon>Ecdysozoa</taxon>
        <taxon>Arthropoda</taxon>
        <taxon>Hexapoda</taxon>
        <taxon>Insecta</taxon>
        <taxon>Pterygota</taxon>
        <taxon>Neoptera</taxon>
        <taxon>Endopterygota</taxon>
        <taxon>Hymenoptera</taxon>
        <taxon>Apocrita</taxon>
        <taxon>Proctotrupomorpha</taxon>
        <taxon>Chalcidoidea</taxon>
        <taxon>Pteromalidae</taxon>
        <taxon>Pteromalinae</taxon>
        <taxon>Trichomalopsis</taxon>
    </lineage>
</organism>
<dbReference type="PROSITE" id="PS00392">
    <property type="entry name" value="DDC_GAD_HDC_YDC"/>
    <property type="match status" value="1"/>
</dbReference>
<dbReference type="CDD" id="cd06450">
    <property type="entry name" value="DOPA_deC_like"/>
    <property type="match status" value="1"/>
</dbReference>
<evidence type="ECO:0000256" key="7">
    <source>
        <dbReference type="RuleBase" id="RU000382"/>
    </source>
</evidence>
<dbReference type="GO" id="GO:0016831">
    <property type="term" value="F:carboxy-lyase activity"/>
    <property type="evidence" value="ECO:0007669"/>
    <property type="project" value="UniProtKB-KW"/>
</dbReference>
<dbReference type="OrthoDB" id="392571at2759"/>
<dbReference type="Gene3D" id="3.40.640.10">
    <property type="entry name" value="Type I PLP-dependent aspartate aminotransferase-like (Major domain)"/>
    <property type="match status" value="1"/>
</dbReference>
<comment type="cofactor">
    <cofactor evidence="1 6 7">
        <name>pyridoxal 5'-phosphate</name>
        <dbReference type="ChEBI" id="CHEBI:597326"/>
    </cofactor>
</comment>
<evidence type="ECO:0008006" key="11">
    <source>
        <dbReference type="Google" id="ProtNLM"/>
    </source>
</evidence>
<dbReference type="InterPro" id="IPR002129">
    <property type="entry name" value="PyrdxlP-dep_de-COase"/>
</dbReference>
<evidence type="ECO:0000256" key="3">
    <source>
        <dbReference type="ARBA" id="ARBA00022793"/>
    </source>
</evidence>
<protein>
    <recommendedName>
        <fullName evidence="11">Glutamate decarboxylase</fullName>
    </recommendedName>
</protein>
<keyword evidence="5 7" id="KW-0456">Lyase</keyword>
<name>A0A232FDA5_9HYME</name>